<dbReference type="Proteomes" id="UP000257109">
    <property type="component" value="Unassembled WGS sequence"/>
</dbReference>
<dbReference type="Gene3D" id="3.30.70.270">
    <property type="match status" value="1"/>
</dbReference>
<feature type="domain" description="RNase H type-1" evidence="1">
    <location>
        <begin position="143"/>
        <end position="263"/>
    </location>
</feature>
<dbReference type="Gene3D" id="3.30.420.10">
    <property type="entry name" value="Ribonuclease H-like superfamily/Ribonuclease H"/>
    <property type="match status" value="1"/>
</dbReference>
<dbReference type="PANTHER" id="PTHR48475">
    <property type="entry name" value="RIBONUCLEASE H"/>
    <property type="match status" value="1"/>
</dbReference>
<dbReference type="GO" id="GO:0004523">
    <property type="term" value="F:RNA-DNA hybrid ribonuclease activity"/>
    <property type="evidence" value="ECO:0007669"/>
    <property type="project" value="InterPro"/>
</dbReference>
<dbReference type="SUPFAM" id="SSF56672">
    <property type="entry name" value="DNA/RNA polymerases"/>
    <property type="match status" value="1"/>
</dbReference>
<dbReference type="CDD" id="cd09279">
    <property type="entry name" value="RNase_HI_like"/>
    <property type="match status" value="1"/>
</dbReference>
<dbReference type="Pfam" id="PF13456">
    <property type="entry name" value="RVT_3"/>
    <property type="match status" value="1"/>
</dbReference>
<proteinExistence type="predicted"/>
<sequence>MLTERGIEANPEKFQTVINMRSPQSVKEVQQLAERITALSRFISRLMKTTILIFNTLKKGGNFAWTSESEEAFLRLKAMLAAPPVLTRPTLVLRKPDLAERMVAWSIHLSDFDISFGKRGHIKAQALADFITELTLGGQLASEGREWFLSVDGASNQARSGAGVILEGLDGVLIKQSLHFEFKASNNQAEYEALLAEMKLAQELEAKILTAKSDSKLVTSQVNGEYQARDPQLIKYWVRVTKMAATFEKFTLLHVPREQKQKG</sequence>
<dbReference type="OrthoDB" id="1934793at2759"/>
<dbReference type="GO" id="GO:0003676">
    <property type="term" value="F:nucleic acid binding"/>
    <property type="evidence" value="ECO:0007669"/>
    <property type="project" value="InterPro"/>
</dbReference>
<dbReference type="EMBL" id="QJKJ01007621">
    <property type="protein sequence ID" value="RDX82512.1"/>
    <property type="molecule type" value="Genomic_DNA"/>
</dbReference>
<reference evidence="2" key="1">
    <citation type="submission" date="2018-05" db="EMBL/GenBank/DDBJ databases">
        <title>Draft genome of Mucuna pruriens seed.</title>
        <authorList>
            <person name="Nnadi N.E."/>
            <person name="Vos R."/>
            <person name="Hasami M.H."/>
            <person name="Devisetty U.K."/>
            <person name="Aguiy J.C."/>
        </authorList>
    </citation>
    <scope>NUCLEOTIDE SEQUENCE [LARGE SCALE GENOMIC DNA]</scope>
    <source>
        <strain evidence="2">JCA_2017</strain>
    </source>
</reference>
<evidence type="ECO:0000313" key="3">
    <source>
        <dbReference type="Proteomes" id="UP000257109"/>
    </source>
</evidence>
<dbReference type="PROSITE" id="PS50879">
    <property type="entry name" value="RNASE_H_1"/>
    <property type="match status" value="1"/>
</dbReference>
<dbReference type="InterPro" id="IPR002156">
    <property type="entry name" value="RNaseH_domain"/>
</dbReference>
<evidence type="ECO:0000313" key="2">
    <source>
        <dbReference type="EMBL" id="RDX82512.1"/>
    </source>
</evidence>
<dbReference type="InterPro" id="IPR036397">
    <property type="entry name" value="RNaseH_sf"/>
</dbReference>
<dbReference type="InterPro" id="IPR043502">
    <property type="entry name" value="DNA/RNA_pol_sf"/>
</dbReference>
<comment type="caution">
    <text evidence="2">The sequence shown here is derived from an EMBL/GenBank/DDBJ whole genome shotgun (WGS) entry which is preliminary data.</text>
</comment>
<feature type="non-terminal residue" evidence="2">
    <location>
        <position position="1"/>
    </location>
</feature>
<gene>
    <name evidence="2" type="primary">rnhA</name>
    <name evidence="2" type="ORF">CR513_36682</name>
</gene>
<dbReference type="PANTHER" id="PTHR48475:SF2">
    <property type="entry name" value="RIBONUCLEASE H"/>
    <property type="match status" value="1"/>
</dbReference>
<dbReference type="InterPro" id="IPR043128">
    <property type="entry name" value="Rev_trsase/Diguanyl_cyclase"/>
</dbReference>
<dbReference type="AlphaFoldDB" id="A0A371FW59"/>
<keyword evidence="3" id="KW-1185">Reference proteome</keyword>
<name>A0A371FW59_MUCPR</name>
<accession>A0A371FW59</accession>
<protein>
    <submittedName>
        <fullName evidence="2">RnhA</fullName>
    </submittedName>
</protein>
<organism evidence="2 3">
    <name type="scientific">Mucuna pruriens</name>
    <name type="common">Velvet bean</name>
    <name type="synonym">Dolichos pruriens</name>
    <dbReference type="NCBI Taxonomy" id="157652"/>
    <lineage>
        <taxon>Eukaryota</taxon>
        <taxon>Viridiplantae</taxon>
        <taxon>Streptophyta</taxon>
        <taxon>Embryophyta</taxon>
        <taxon>Tracheophyta</taxon>
        <taxon>Spermatophyta</taxon>
        <taxon>Magnoliopsida</taxon>
        <taxon>eudicotyledons</taxon>
        <taxon>Gunneridae</taxon>
        <taxon>Pentapetalae</taxon>
        <taxon>rosids</taxon>
        <taxon>fabids</taxon>
        <taxon>Fabales</taxon>
        <taxon>Fabaceae</taxon>
        <taxon>Papilionoideae</taxon>
        <taxon>50 kb inversion clade</taxon>
        <taxon>NPAAA clade</taxon>
        <taxon>indigoferoid/millettioid clade</taxon>
        <taxon>Phaseoleae</taxon>
        <taxon>Mucuna</taxon>
    </lineage>
</organism>
<evidence type="ECO:0000259" key="1">
    <source>
        <dbReference type="PROSITE" id="PS50879"/>
    </source>
</evidence>